<dbReference type="InterPro" id="IPR027417">
    <property type="entry name" value="P-loop_NTPase"/>
</dbReference>
<evidence type="ECO:0000313" key="8">
    <source>
        <dbReference type="Proteomes" id="UP000095401"/>
    </source>
</evidence>
<feature type="compositionally biased region" description="Low complexity" evidence="5">
    <location>
        <begin position="296"/>
        <end position="323"/>
    </location>
</feature>
<organism evidence="7 8">
    <name type="scientific">Acidihalobacter yilgarnensis</name>
    <dbReference type="NCBI Taxonomy" id="2819280"/>
    <lineage>
        <taxon>Bacteria</taxon>
        <taxon>Pseudomonadati</taxon>
        <taxon>Pseudomonadota</taxon>
        <taxon>Gammaproteobacteria</taxon>
        <taxon>Chromatiales</taxon>
        <taxon>Ectothiorhodospiraceae</taxon>
        <taxon>Acidihalobacter</taxon>
    </lineage>
</organism>
<keyword evidence="1" id="KW-0547">Nucleotide-binding</keyword>
<feature type="compositionally biased region" description="Basic residues" evidence="5">
    <location>
        <begin position="252"/>
        <end position="263"/>
    </location>
</feature>
<dbReference type="GO" id="GO:0003724">
    <property type="term" value="F:RNA helicase activity"/>
    <property type="evidence" value="ECO:0007669"/>
    <property type="project" value="TreeGrafter"/>
</dbReference>
<dbReference type="EMBL" id="CP017415">
    <property type="protein sequence ID" value="AOU97337.1"/>
    <property type="molecule type" value="Genomic_DNA"/>
</dbReference>
<feature type="compositionally biased region" description="Gly residues" evidence="5">
    <location>
        <begin position="268"/>
        <end position="277"/>
    </location>
</feature>
<evidence type="ECO:0000256" key="1">
    <source>
        <dbReference type="ARBA" id="ARBA00022741"/>
    </source>
</evidence>
<feature type="compositionally biased region" description="Gly residues" evidence="5">
    <location>
        <begin position="334"/>
        <end position="345"/>
    </location>
</feature>
<sequence>MTLADPLLAAIEELGLVAPNEMQSQLISAVLAGRDVLAVSPAGSGGTTGYLLGLMQHLLAQAPPEGRGPRALVLAPTRDQAMQVGRMIKQLGHDTRLRFGTVVGGRPYPTQHQLLRRPLDILVATPGRLMDHIRRGRVPFERLKLLLLDKADQMLDMGLGSEIYSLVDAGGSNLEQTIILSDAPNDAVGLLAARLTRDPQRVGLAAELAAPAVSAPALPTTESASAEDIDDLDEDERQPAGLGDTDAQPRAHAPRAKSSRGSRRSGSGNNGNNGNGAQGNKSSAVGKPPRGPRPPRQSNNGNGNGQKPAAQAPAKTAGKPAKGGLRGPGRRVVAGGGAQQPGQGGRGRRPSGVRFPSDYASGPGGPAKAAPVEPRGPQPNEPVQYSADYGFSVAPGARKPVNVVYRTKNRRRRDDDDEGDNKSENGSD</sequence>
<dbReference type="GO" id="GO:0016787">
    <property type="term" value="F:hydrolase activity"/>
    <property type="evidence" value="ECO:0007669"/>
    <property type="project" value="UniProtKB-KW"/>
</dbReference>
<dbReference type="AlphaFoldDB" id="A0A1D8ILJ9"/>
<evidence type="ECO:0000256" key="5">
    <source>
        <dbReference type="SAM" id="MobiDB-lite"/>
    </source>
</evidence>
<dbReference type="InterPro" id="IPR014001">
    <property type="entry name" value="Helicase_ATP-bd"/>
</dbReference>
<dbReference type="CDD" id="cd00268">
    <property type="entry name" value="DEADc"/>
    <property type="match status" value="1"/>
</dbReference>
<accession>A0A1D8ILJ9</accession>
<dbReference type="SUPFAM" id="SSF52540">
    <property type="entry name" value="P-loop containing nucleoside triphosphate hydrolases"/>
    <property type="match status" value="1"/>
</dbReference>
<evidence type="ECO:0000259" key="6">
    <source>
        <dbReference type="PROSITE" id="PS51192"/>
    </source>
</evidence>
<keyword evidence="2" id="KW-0378">Hydrolase</keyword>
<evidence type="ECO:0000256" key="4">
    <source>
        <dbReference type="ARBA" id="ARBA00022840"/>
    </source>
</evidence>
<dbReference type="SMART" id="SM00487">
    <property type="entry name" value="DEXDc"/>
    <property type="match status" value="1"/>
</dbReference>
<dbReference type="GO" id="GO:0005829">
    <property type="term" value="C:cytosol"/>
    <property type="evidence" value="ECO:0007669"/>
    <property type="project" value="TreeGrafter"/>
</dbReference>
<dbReference type="InterPro" id="IPR050079">
    <property type="entry name" value="DEAD_box_RNA_helicase"/>
</dbReference>
<dbReference type="PANTHER" id="PTHR47959">
    <property type="entry name" value="ATP-DEPENDENT RNA HELICASE RHLE-RELATED"/>
    <property type="match status" value="1"/>
</dbReference>
<dbReference type="InterPro" id="IPR044742">
    <property type="entry name" value="DEAD/DEAH_RhlB"/>
</dbReference>
<dbReference type="KEGG" id="aprs:BI364_04430"/>
<dbReference type="InterPro" id="IPR011545">
    <property type="entry name" value="DEAD/DEAH_box_helicase_dom"/>
</dbReference>
<dbReference type="GO" id="GO:0003676">
    <property type="term" value="F:nucleic acid binding"/>
    <property type="evidence" value="ECO:0007669"/>
    <property type="project" value="InterPro"/>
</dbReference>
<keyword evidence="3" id="KW-0347">Helicase</keyword>
<feature type="compositionally biased region" description="Low complexity" evidence="5">
    <location>
        <begin position="278"/>
        <end position="288"/>
    </location>
</feature>
<feature type="compositionally biased region" description="Acidic residues" evidence="5">
    <location>
        <begin position="225"/>
        <end position="236"/>
    </location>
</feature>
<reference evidence="8" key="1">
    <citation type="submission" date="2016-09" db="EMBL/GenBank/DDBJ databases">
        <title>Acidihalobacter prosperus F5.</title>
        <authorList>
            <person name="Khaleque H.N."/>
            <person name="Ramsay J.P."/>
            <person name="Kaksonen A.H."/>
            <person name="Boxall N.J."/>
            <person name="Watkin E.L.J."/>
        </authorList>
    </citation>
    <scope>NUCLEOTIDE SEQUENCE [LARGE SCALE GENOMIC DNA]</scope>
    <source>
        <strain evidence="8">F5</strain>
    </source>
</reference>
<evidence type="ECO:0000256" key="2">
    <source>
        <dbReference type="ARBA" id="ARBA00022801"/>
    </source>
</evidence>
<dbReference type="PROSITE" id="PS51192">
    <property type="entry name" value="HELICASE_ATP_BIND_1"/>
    <property type="match status" value="1"/>
</dbReference>
<protein>
    <recommendedName>
        <fullName evidence="6">Helicase ATP-binding domain-containing protein</fullName>
    </recommendedName>
</protein>
<feature type="domain" description="Helicase ATP-binding" evidence="6">
    <location>
        <begin position="27"/>
        <end position="202"/>
    </location>
</feature>
<gene>
    <name evidence="7" type="ORF">BI364_04430</name>
</gene>
<evidence type="ECO:0000313" key="7">
    <source>
        <dbReference type="EMBL" id="AOU97337.1"/>
    </source>
</evidence>
<keyword evidence="4" id="KW-0067">ATP-binding</keyword>
<keyword evidence="8" id="KW-1185">Reference proteome</keyword>
<evidence type="ECO:0000256" key="3">
    <source>
        <dbReference type="ARBA" id="ARBA00022806"/>
    </source>
</evidence>
<dbReference type="Proteomes" id="UP000095401">
    <property type="component" value="Chromosome"/>
</dbReference>
<dbReference type="GO" id="GO:0005524">
    <property type="term" value="F:ATP binding"/>
    <property type="evidence" value="ECO:0007669"/>
    <property type="project" value="UniProtKB-KW"/>
</dbReference>
<proteinExistence type="predicted"/>
<dbReference type="Pfam" id="PF00270">
    <property type="entry name" value="DEAD"/>
    <property type="match status" value="1"/>
</dbReference>
<name>A0A1D8ILJ9_9GAMM</name>
<dbReference type="PANTHER" id="PTHR47959:SF17">
    <property type="entry name" value="ATP-DEPENDENT RNA HELICASE DEAD BOX FAMILY"/>
    <property type="match status" value="1"/>
</dbReference>
<dbReference type="Gene3D" id="3.40.50.300">
    <property type="entry name" value="P-loop containing nucleotide triphosphate hydrolases"/>
    <property type="match status" value="1"/>
</dbReference>
<feature type="region of interest" description="Disordered" evidence="5">
    <location>
        <begin position="215"/>
        <end position="428"/>
    </location>
</feature>